<dbReference type="SUPFAM" id="SSF51735">
    <property type="entry name" value="NAD(P)-binding Rossmann-fold domains"/>
    <property type="match status" value="1"/>
</dbReference>
<dbReference type="GO" id="GO:0016491">
    <property type="term" value="F:oxidoreductase activity"/>
    <property type="evidence" value="ECO:0007669"/>
    <property type="project" value="UniProtKB-KW"/>
</dbReference>
<dbReference type="PRINTS" id="PR00080">
    <property type="entry name" value="SDRFAMILY"/>
</dbReference>
<dbReference type="Pfam" id="PF00106">
    <property type="entry name" value="adh_short"/>
    <property type="match status" value="1"/>
</dbReference>
<dbReference type="PANTHER" id="PTHR42879">
    <property type="entry name" value="3-OXOACYL-(ACYL-CARRIER-PROTEIN) REDUCTASE"/>
    <property type="match status" value="1"/>
</dbReference>
<evidence type="ECO:0000313" key="5">
    <source>
        <dbReference type="Proteomes" id="UP000198609"/>
    </source>
</evidence>
<evidence type="ECO:0000256" key="2">
    <source>
        <dbReference type="ARBA" id="ARBA00023002"/>
    </source>
</evidence>
<dbReference type="Gene3D" id="3.40.50.720">
    <property type="entry name" value="NAD(P)-binding Rossmann-like Domain"/>
    <property type="match status" value="1"/>
</dbReference>
<dbReference type="InterPro" id="IPR050259">
    <property type="entry name" value="SDR"/>
</dbReference>
<gene>
    <name evidence="4" type="ORF">SAMN04490356_0572</name>
</gene>
<evidence type="ECO:0000256" key="1">
    <source>
        <dbReference type="ARBA" id="ARBA00006484"/>
    </source>
</evidence>
<dbReference type="FunFam" id="3.40.50.720:FF:000084">
    <property type="entry name" value="Short-chain dehydrogenase reductase"/>
    <property type="match status" value="1"/>
</dbReference>
<reference evidence="5" key="1">
    <citation type="submission" date="2016-10" db="EMBL/GenBank/DDBJ databases">
        <authorList>
            <person name="Varghese N."/>
            <person name="Submissions S."/>
        </authorList>
    </citation>
    <scope>NUCLEOTIDE SEQUENCE [LARGE SCALE GENOMIC DNA]</scope>
    <source>
        <strain evidence="5">DSM 40318</strain>
    </source>
</reference>
<protein>
    <submittedName>
        <fullName evidence="4">NAD(P)-dependent dehydrogenase, short-chain alcohol dehydrogenase family</fullName>
    </submittedName>
</protein>
<organism evidence="4 5">
    <name type="scientific">Streptomyces melanosporofaciens</name>
    <dbReference type="NCBI Taxonomy" id="67327"/>
    <lineage>
        <taxon>Bacteria</taxon>
        <taxon>Bacillati</taxon>
        <taxon>Actinomycetota</taxon>
        <taxon>Actinomycetes</taxon>
        <taxon>Kitasatosporales</taxon>
        <taxon>Streptomycetaceae</taxon>
        <taxon>Streptomyces</taxon>
        <taxon>Streptomyces violaceusniger group</taxon>
    </lineage>
</organism>
<keyword evidence="5" id="KW-1185">Reference proteome</keyword>
<dbReference type="PRINTS" id="PR00081">
    <property type="entry name" value="GDHRDH"/>
</dbReference>
<sequence length="265" mass="27966">MDYKLTDKRALVTGSSSGLGAAIAALLAAEGATVVVHGRNKERTEAVARTIRDSGGRAEVVLGDLATDEGADAVAAGALANGPIDILVNNAGYYRHVTWTDATIDDWRETYEANVLSGVRMIKRLVPQMRERDWGRVIQIGGGLAVTPMAGHPHYNATLAARHNLAVSLARELAGTGVTSNTVAPGAILVDAVKDLLTGIAPDRGWGDTWQEIERDATARLLPNDRGRLGRPEEVAGAVLYLTSPLADYVSGAVLRVDGGLIRSL</sequence>
<dbReference type="InterPro" id="IPR002347">
    <property type="entry name" value="SDR_fam"/>
</dbReference>
<dbReference type="RefSeq" id="WP_093460106.1">
    <property type="nucleotide sequence ID" value="NZ_FNST01000002.1"/>
</dbReference>
<evidence type="ECO:0000313" key="4">
    <source>
        <dbReference type="EMBL" id="SEB55943.1"/>
    </source>
</evidence>
<dbReference type="AlphaFoldDB" id="A0A1H4KBY6"/>
<evidence type="ECO:0000256" key="3">
    <source>
        <dbReference type="RuleBase" id="RU000363"/>
    </source>
</evidence>
<proteinExistence type="inferred from homology"/>
<accession>A0A1H4KBY6</accession>
<dbReference type="EMBL" id="FNST01000002">
    <property type="protein sequence ID" value="SEB55943.1"/>
    <property type="molecule type" value="Genomic_DNA"/>
</dbReference>
<keyword evidence="2" id="KW-0560">Oxidoreductase</keyword>
<comment type="similarity">
    <text evidence="1 3">Belongs to the short-chain dehydrogenases/reductases (SDR) family.</text>
</comment>
<dbReference type="InterPro" id="IPR036291">
    <property type="entry name" value="NAD(P)-bd_dom_sf"/>
</dbReference>
<name>A0A1H4KBY6_STRMJ</name>
<dbReference type="Proteomes" id="UP000198609">
    <property type="component" value="Unassembled WGS sequence"/>
</dbReference>